<feature type="compositionally biased region" description="Basic and acidic residues" evidence="1">
    <location>
        <begin position="413"/>
        <end position="433"/>
    </location>
</feature>
<dbReference type="InterPro" id="IPR001623">
    <property type="entry name" value="DnaJ_domain"/>
</dbReference>
<evidence type="ECO:0000313" key="4">
    <source>
        <dbReference type="WBParaSite" id="L893_g27956.t1"/>
    </source>
</evidence>
<evidence type="ECO:0000313" key="3">
    <source>
        <dbReference type="Proteomes" id="UP000095287"/>
    </source>
</evidence>
<sequence>MDTAWPLVDIVVNCRSCSFPVHFTHKQQRVANTLLPAARPCCSCCVSVVAFATGCKISRTWLSSRNMDNQFAAPSALDDNERHYIGNLLSDDDAFSTAFKTEKEKVKTIHAPNANSNLPGPFQPIGPSPNGAFWPEPPPPYSAAVGVSTFCNTGKPFEVLQPLKPTMLASPYNNSFYPEKKNEPFASAWPVHNQSMFPDYYNSSIFDGLSFGAMEQTYETLGLNDSLTVKVDHETDSNVWSLSKDSSPLEQSPKTSHYDEEDRNANNLSPLSNQEINPPIAAIQATQPKVWPKQNAREKKAAKAGSVDRTVNQRLQGSGNSNANSDFRKIIRKKGARAQPTPATPVTNSAASSNNHSPSKKRSESVATIEPLHADRHDISAGVVVHAPAIKMDSASRFEVLQSLPPSPTKKRTVVEKAEVKKEKEPTEKKASEDVTPAKNSERNKRRGIHHKLIGSVSQSRSASKKPIPVTAVGTTTASCTSTTKKTGSPQLSGGVIRVIFHIALALLTVAVEFVVHQISKLIFATVFFIQRGWNFAIETLHNLCIMTEQLLCNISAYTQHVLRRMLVTREERLALFLAKEPSPSLQDLDDHFFLECNETYSTNRPLPRDAESLLERLYKCFYADPYVVLGLTRKCTDEDIAQYYTAQAALVDPGKITMHACAQAYDLLTYAYAAIGTPNERESYDNLTISGHILRTILPRALNQTTSTSTPCGGRGVCSGVRWIKFCEHYIATVVSTTFAFSLARRIHIKHGSAGDANVSMQHDKMTSGQSQNGLDYTSATTLAWRVTFTTYPSGRHVRVHA</sequence>
<protein>
    <submittedName>
        <fullName evidence="4">J domain-containing protein</fullName>
    </submittedName>
</protein>
<feature type="domain" description="J" evidence="2">
    <location>
        <begin position="625"/>
        <end position="689"/>
    </location>
</feature>
<feature type="compositionally biased region" description="Polar residues" evidence="1">
    <location>
        <begin position="309"/>
        <end position="325"/>
    </location>
</feature>
<dbReference type="PROSITE" id="PS50076">
    <property type="entry name" value="DNAJ_2"/>
    <property type="match status" value="1"/>
</dbReference>
<dbReference type="WBParaSite" id="L893_g27956.t1">
    <property type="protein sequence ID" value="L893_g27956.t1"/>
    <property type="gene ID" value="L893_g27956"/>
</dbReference>
<accession>A0A1I7ZMN1</accession>
<keyword evidence="3" id="KW-1185">Reference proteome</keyword>
<evidence type="ECO:0000259" key="2">
    <source>
        <dbReference type="PROSITE" id="PS50076"/>
    </source>
</evidence>
<dbReference type="InterPro" id="IPR052317">
    <property type="entry name" value="Viral_replicn-host_int_reg"/>
</dbReference>
<feature type="region of interest" description="Disordered" evidence="1">
    <location>
        <begin position="401"/>
        <end position="468"/>
    </location>
</feature>
<organism evidence="3 4">
    <name type="scientific">Steinernema glaseri</name>
    <dbReference type="NCBI Taxonomy" id="37863"/>
    <lineage>
        <taxon>Eukaryota</taxon>
        <taxon>Metazoa</taxon>
        <taxon>Ecdysozoa</taxon>
        <taxon>Nematoda</taxon>
        <taxon>Chromadorea</taxon>
        <taxon>Rhabditida</taxon>
        <taxon>Tylenchina</taxon>
        <taxon>Panagrolaimomorpha</taxon>
        <taxon>Strongyloidoidea</taxon>
        <taxon>Steinernematidae</taxon>
        <taxon>Steinernema</taxon>
    </lineage>
</organism>
<dbReference type="PANTHER" id="PTHR44665:SF1">
    <property type="entry name" value="DNAJ HOMOLOG SUBFAMILY C MEMBER 14"/>
    <property type="match status" value="1"/>
</dbReference>
<dbReference type="Proteomes" id="UP000095287">
    <property type="component" value="Unplaced"/>
</dbReference>
<name>A0A1I7ZMN1_9BILA</name>
<dbReference type="SUPFAM" id="SSF46565">
    <property type="entry name" value="Chaperone J-domain"/>
    <property type="match status" value="1"/>
</dbReference>
<evidence type="ECO:0000256" key="1">
    <source>
        <dbReference type="SAM" id="MobiDB-lite"/>
    </source>
</evidence>
<feature type="compositionally biased region" description="Polar residues" evidence="1">
    <location>
        <begin position="265"/>
        <end position="276"/>
    </location>
</feature>
<feature type="compositionally biased region" description="Basic residues" evidence="1">
    <location>
        <begin position="444"/>
        <end position="453"/>
    </location>
</feature>
<dbReference type="AlphaFoldDB" id="A0A1I7ZMN1"/>
<dbReference type="InterPro" id="IPR036869">
    <property type="entry name" value="J_dom_sf"/>
</dbReference>
<feature type="region of interest" description="Disordered" evidence="1">
    <location>
        <begin position="238"/>
        <end position="366"/>
    </location>
</feature>
<reference evidence="4" key="1">
    <citation type="submission" date="2016-11" db="UniProtKB">
        <authorList>
            <consortium name="WormBaseParasite"/>
        </authorList>
    </citation>
    <scope>IDENTIFICATION</scope>
</reference>
<dbReference type="Gene3D" id="1.10.287.110">
    <property type="entry name" value="DnaJ domain"/>
    <property type="match status" value="1"/>
</dbReference>
<dbReference type="PANTHER" id="PTHR44665">
    <property type="entry name" value="DNAJ HOMOLOG SUBFAMILY C MEMBER 14"/>
    <property type="match status" value="1"/>
</dbReference>
<feature type="compositionally biased region" description="Polar residues" evidence="1">
    <location>
        <begin position="238"/>
        <end position="255"/>
    </location>
</feature>
<proteinExistence type="predicted"/>